<dbReference type="AlphaFoldDB" id="A0A381UJS2"/>
<evidence type="ECO:0000313" key="3">
    <source>
        <dbReference type="EMBL" id="SVA27567.1"/>
    </source>
</evidence>
<gene>
    <name evidence="3" type="ORF">METZ01_LOCUS80421</name>
</gene>
<dbReference type="SUPFAM" id="SSF53474">
    <property type="entry name" value="alpha/beta-Hydrolases"/>
    <property type="match status" value="1"/>
</dbReference>
<dbReference type="PANTHER" id="PTHR48081">
    <property type="entry name" value="AB HYDROLASE SUPERFAMILY PROTEIN C4A8.06C"/>
    <property type="match status" value="1"/>
</dbReference>
<dbReference type="Pfam" id="PF20434">
    <property type="entry name" value="BD-FAE"/>
    <property type="match status" value="1"/>
</dbReference>
<dbReference type="InterPro" id="IPR029058">
    <property type="entry name" value="AB_hydrolase_fold"/>
</dbReference>
<dbReference type="InterPro" id="IPR050300">
    <property type="entry name" value="GDXG_lipolytic_enzyme"/>
</dbReference>
<evidence type="ECO:0000259" key="2">
    <source>
        <dbReference type="Pfam" id="PF20434"/>
    </source>
</evidence>
<evidence type="ECO:0000256" key="1">
    <source>
        <dbReference type="ARBA" id="ARBA00022801"/>
    </source>
</evidence>
<dbReference type="InterPro" id="IPR049492">
    <property type="entry name" value="BD-FAE-like_dom"/>
</dbReference>
<accession>A0A381UJS2</accession>
<proteinExistence type="predicted"/>
<dbReference type="EMBL" id="UINC01006444">
    <property type="protein sequence ID" value="SVA27567.1"/>
    <property type="molecule type" value="Genomic_DNA"/>
</dbReference>
<organism evidence="3">
    <name type="scientific">marine metagenome</name>
    <dbReference type="NCBI Taxonomy" id="408172"/>
    <lineage>
        <taxon>unclassified sequences</taxon>
        <taxon>metagenomes</taxon>
        <taxon>ecological metagenomes</taxon>
    </lineage>
</organism>
<feature type="domain" description="BD-FAE-like" evidence="2">
    <location>
        <begin position="33"/>
        <end position="232"/>
    </location>
</feature>
<reference evidence="3" key="1">
    <citation type="submission" date="2018-05" db="EMBL/GenBank/DDBJ databases">
        <authorList>
            <person name="Lanie J.A."/>
            <person name="Ng W.-L."/>
            <person name="Kazmierczak K.M."/>
            <person name="Andrzejewski T.M."/>
            <person name="Davidsen T.M."/>
            <person name="Wayne K.J."/>
            <person name="Tettelin H."/>
            <person name="Glass J.I."/>
            <person name="Rusch D."/>
            <person name="Podicherti R."/>
            <person name="Tsui H.-C.T."/>
            <person name="Winkler M.E."/>
        </authorList>
    </citation>
    <scope>NUCLEOTIDE SEQUENCE</scope>
</reference>
<keyword evidence="1" id="KW-0378">Hydrolase</keyword>
<dbReference type="Gene3D" id="3.40.50.1820">
    <property type="entry name" value="alpha/beta hydrolase"/>
    <property type="match status" value="1"/>
</dbReference>
<dbReference type="GO" id="GO:0016787">
    <property type="term" value="F:hydrolase activity"/>
    <property type="evidence" value="ECO:0007669"/>
    <property type="project" value="UniProtKB-KW"/>
</dbReference>
<name>A0A381UJS2_9ZZZZ</name>
<sequence length="280" mass="30657">MTQESMVTYDPEKNCEITVKELEYQDGLAVRVYQPAGVGPFPALVDVHGGVWSNGDRSANEVMDRSLAESGIVVAAVDFRQSPDHPYPAQVADVNLATRWLKTHAAEFNADPGTVGGIGGSSGGHTVLLSAMRPHHPEYSYIRLPGSDADATLKYLLLGWPIVDPFARYRFVQETGNDRIIGLSESYFLTEDAMKEGSPFQILQRKEKPALPPTLIVQGMSDNNLPVPVTEQFVLAYREAGGDIELELFPDMPHLFGNTPGPESDRAIALMKNFAAKRLS</sequence>
<protein>
    <recommendedName>
        <fullName evidence="2">BD-FAE-like domain-containing protein</fullName>
    </recommendedName>
</protein>